<dbReference type="SUPFAM" id="SSF56672">
    <property type="entry name" value="DNA/RNA polymerases"/>
    <property type="match status" value="1"/>
</dbReference>
<dbReference type="InterPro" id="IPR043502">
    <property type="entry name" value="DNA/RNA_pol_sf"/>
</dbReference>
<dbReference type="EMBL" id="KQ483441">
    <property type="protein sequence ID" value="KYP51255.1"/>
    <property type="molecule type" value="Genomic_DNA"/>
</dbReference>
<dbReference type="PANTHER" id="PTHR48475:SF1">
    <property type="entry name" value="RNASE H TYPE-1 DOMAIN-CONTAINING PROTEIN"/>
    <property type="match status" value="1"/>
</dbReference>
<name>A0A151S8V3_CAJCA</name>
<dbReference type="PANTHER" id="PTHR48475">
    <property type="entry name" value="RIBONUCLEASE H"/>
    <property type="match status" value="1"/>
</dbReference>
<reference evidence="2" key="1">
    <citation type="journal article" date="2012" name="Nat. Biotechnol.">
        <title>Draft genome sequence of pigeonpea (Cajanus cajan), an orphan legume crop of resource-poor farmers.</title>
        <authorList>
            <person name="Varshney R.K."/>
            <person name="Chen W."/>
            <person name="Li Y."/>
            <person name="Bharti A.K."/>
            <person name="Saxena R.K."/>
            <person name="Schlueter J.A."/>
            <person name="Donoghue M.T."/>
            <person name="Azam S."/>
            <person name="Fan G."/>
            <person name="Whaley A.M."/>
            <person name="Farmer A.D."/>
            <person name="Sheridan J."/>
            <person name="Iwata A."/>
            <person name="Tuteja R."/>
            <person name="Penmetsa R.V."/>
            <person name="Wu W."/>
            <person name="Upadhyaya H.D."/>
            <person name="Yang S.P."/>
            <person name="Shah T."/>
            <person name="Saxena K.B."/>
            <person name="Michael T."/>
            <person name="McCombie W.R."/>
            <person name="Yang B."/>
            <person name="Zhang G."/>
            <person name="Yang H."/>
            <person name="Wang J."/>
            <person name="Spillane C."/>
            <person name="Cook D.R."/>
            <person name="May G.D."/>
            <person name="Xu X."/>
            <person name="Jackson S.A."/>
        </authorList>
    </citation>
    <scope>NUCLEOTIDE SEQUENCE [LARGE SCALE GENOMIC DNA]</scope>
</reference>
<organism evidence="2 3">
    <name type="scientific">Cajanus cajan</name>
    <name type="common">Pigeon pea</name>
    <name type="synonym">Cajanus indicus</name>
    <dbReference type="NCBI Taxonomy" id="3821"/>
    <lineage>
        <taxon>Eukaryota</taxon>
        <taxon>Viridiplantae</taxon>
        <taxon>Streptophyta</taxon>
        <taxon>Embryophyta</taxon>
        <taxon>Tracheophyta</taxon>
        <taxon>Spermatophyta</taxon>
        <taxon>Magnoliopsida</taxon>
        <taxon>eudicotyledons</taxon>
        <taxon>Gunneridae</taxon>
        <taxon>Pentapetalae</taxon>
        <taxon>rosids</taxon>
        <taxon>fabids</taxon>
        <taxon>Fabales</taxon>
        <taxon>Fabaceae</taxon>
        <taxon>Papilionoideae</taxon>
        <taxon>50 kb inversion clade</taxon>
        <taxon>NPAAA clade</taxon>
        <taxon>indigoferoid/millettioid clade</taxon>
        <taxon>Phaseoleae</taxon>
        <taxon>Cajanus</taxon>
    </lineage>
</organism>
<dbReference type="STRING" id="3821.A0A151S8V3"/>
<dbReference type="Pfam" id="PF17919">
    <property type="entry name" value="RT_RNaseH_2"/>
    <property type="match status" value="1"/>
</dbReference>
<keyword evidence="3" id="KW-1185">Reference proteome</keyword>
<dbReference type="Gramene" id="C.cajan_25207.t">
    <property type="protein sequence ID" value="C.cajan_25207.t.cds1"/>
    <property type="gene ID" value="C.cajan_25207"/>
</dbReference>
<accession>A0A151S8V3</accession>
<evidence type="ECO:0000313" key="2">
    <source>
        <dbReference type="EMBL" id="KYP51255.1"/>
    </source>
</evidence>
<dbReference type="AlphaFoldDB" id="A0A151S8V3"/>
<protein>
    <submittedName>
        <fullName evidence="2">Retrovirus-related Pol polyprotein from transposon 17.6</fullName>
    </submittedName>
</protein>
<gene>
    <name evidence="2" type="ORF">KK1_026939</name>
</gene>
<feature type="domain" description="Reverse transcriptase/retrotransposon-derived protein RNase H-like" evidence="1">
    <location>
        <begin position="20"/>
        <end position="118"/>
    </location>
</feature>
<sequence length="200" mass="23073">MAEKAKPIFSLLKKPKDFQWDDRCERAFADFKEFLSAPPILSKPRNQAQLLLYLTVADNALSAALVQEDGKKQIPIYFISRVLQDTEKRYQTIEKLALALVTSARRLCPYFQSHPIVVKTDYPIKQILRKLDLASRMTAWSIKLSEYDIRYESRGPLKAQCSYRSQLVSSRKSPNVLTDLNSSLHVSRQMFLPISTRLFT</sequence>
<proteinExistence type="predicted"/>
<dbReference type="InterPro" id="IPR041577">
    <property type="entry name" value="RT_RNaseH_2"/>
</dbReference>
<dbReference type="Gene3D" id="3.30.70.270">
    <property type="match status" value="1"/>
</dbReference>
<dbReference type="Proteomes" id="UP000075243">
    <property type="component" value="Unassembled WGS sequence"/>
</dbReference>
<dbReference type="InterPro" id="IPR043128">
    <property type="entry name" value="Rev_trsase/Diguanyl_cyclase"/>
</dbReference>
<evidence type="ECO:0000259" key="1">
    <source>
        <dbReference type="Pfam" id="PF17919"/>
    </source>
</evidence>
<evidence type="ECO:0000313" key="3">
    <source>
        <dbReference type="Proteomes" id="UP000075243"/>
    </source>
</evidence>